<dbReference type="Proteomes" id="UP000238205">
    <property type="component" value="Unassembled WGS sequence"/>
</dbReference>
<accession>A0A2T0WAN8</accession>
<comment type="caution">
    <text evidence="1">The sequence shown here is derived from an EMBL/GenBank/DDBJ whole genome shotgun (WGS) entry which is preliminary data.</text>
</comment>
<gene>
    <name evidence="1" type="ORF">CLV38_10317</name>
</gene>
<dbReference type="AlphaFoldDB" id="A0A2T0WAN8"/>
<name>A0A2T0WAN8_9LACT</name>
<proteinExistence type="predicted"/>
<dbReference type="RefSeq" id="WP_106190873.1">
    <property type="nucleotide sequence ID" value="NZ_PVTO01000003.1"/>
</dbReference>
<reference evidence="1 2" key="1">
    <citation type="submission" date="2018-03" db="EMBL/GenBank/DDBJ databases">
        <title>Genomic Encyclopedia of Archaeal and Bacterial Type Strains, Phase II (KMG-II): from individual species to whole genera.</title>
        <authorList>
            <person name="Goeker M."/>
        </authorList>
    </citation>
    <scope>NUCLEOTIDE SEQUENCE [LARGE SCALE GENOMIC DNA]</scope>
    <source>
        <strain evidence="1 2">DSM 13175</strain>
    </source>
</reference>
<dbReference type="EMBL" id="PVTO01000003">
    <property type="protein sequence ID" value="PRY83594.1"/>
    <property type="molecule type" value="Genomic_DNA"/>
</dbReference>
<dbReference type="OrthoDB" id="2286959at2"/>
<sequence>MTEIRNLIIEDLNYLSDGLKESEKQIMKMLEDTSISQAVAVSENKEIVSAALSWHNKWHPYAEYIRFFMDRSRSGCAENSEQLLDHLYTHAVKDKVWHLQYPLDSKDQETANLLKVNDFSLFRKTYEPSIEIKQLNNKYRNIKRHPNTKTLKEIIEDEDLSESFFELTAKVYDAGHTDNPRGSRSLSEEKETYLSYPVDVMASLVGFSEEGEIDSYIMLFKPEDQSVEFGWAGASSDAKSECLRQLFKSVINDLQRKDIPLLEPEIDTTDYYQYEVLFSFLKFQHMNSWDAYKKILE</sequence>
<keyword evidence="2" id="KW-1185">Reference proteome</keyword>
<organism evidence="1 2">
    <name type="scientific">Alkalibacterium olivapovliticus</name>
    <dbReference type="NCBI Taxonomy" id="99907"/>
    <lineage>
        <taxon>Bacteria</taxon>
        <taxon>Bacillati</taxon>
        <taxon>Bacillota</taxon>
        <taxon>Bacilli</taxon>
        <taxon>Lactobacillales</taxon>
        <taxon>Carnobacteriaceae</taxon>
        <taxon>Alkalibacterium</taxon>
    </lineage>
</organism>
<evidence type="ECO:0000313" key="1">
    <source>
        <dbReference type="EMBL" id="PRY83594.1"/>
    </source>
</evidence>
<evidence type="ECO:0000313" key="2">
    <source>
        <dbReference type="Proteomes" id="UP000238205"/>
    </source>
</evidence>
<protein>
    <submittedName>
        <fullName evidence="1">Uncharacterized protein</fullName>
    </submittedName>
</protein>